<gene>
    <name evidence="8" type="ORF">FEF34_07670</name>
</gene>
<evidence type="ECO:0000256" key="4">
    <source>
        <dbReference type="ARBA" id="ARBA00023180"/>
    </source>
</evidence>
<feature type="compositionally biased region" description="Low complexity" evidence="5">
    <location>
        <begin position="230"/>
        <end position="262"/>
    </location>
</feature>
<dbReference type="GO" id="GO:0008270">
    <property type="term" value="F:zinc ion binding"/>
    <property type="evidence" value="ECO:0007669"/>
    <property type="project" value="InterPro"/>
</dbReference>
<protein>
    <recommendedName>
        <fullName evidence="10">Peptidoglycan recognition protein family domain-containing protein</fullName>
    </recommendedName>
</protein>
<evidence type="ECO:0000259" key="7">
    <source>
        <dbReference type="SMART" id="SM00701"/>
    </source>
</evidence>
<feature type="compositionally biased region" description="Low complexity" evidence="5">
    <location>
        <begin position="200"/>
        <end position="222"/>
    </location>
</feature>
<name>A0A5R9E264_9ACTN</name>
<dbReference type="Pfam" id="PF01510">
    <property type="entry name" value="Amidase_2"/>
    <property type="match status" value="1"/>
</dbReference>
<evidence type="ECO:0000256" key="1">
    <source>
        <dbReference type="ARBA" id="ARBA00007553"/>
    </source>
</evidence>
<dbReference type="CDD" id="cd06583">
    <property type="entry name" value="PGRP"/>
    <property type="match status" value="1"/>
</dbReference>
<dbReference type="SMART" id="SM00644">
    <property type="entry name" value="Ami_2"/>
    <property type="match status" value="1"/>
</dbReference>
<evidence type="ECO:0008006" key="10">
    <source>
        <dbReference type="Google" id="ProtNLM"/>
    </source>
</evidence>
<proteinExistence type="inferred from homology"/>
<feature type="region of interest" description="Disordered" evidence="5">
    <location>
        <begin position="169"/>
        <end position="267"/>
    </location>
</feature>
<dbReference type="InterPro" id="IPR013517">
    <property type="entry name" value="FG-GAP"/>
</dbReference>
<comment type="caution">
    <text evidence="8">The sequence shown here is derived from an EMBL/GenBank/DDBJ whole genome shotgun (WGS) entry which is preliminary data.</text>
</comment>
<dbReference type="Gene3D" id="3.40.80.10">
    <property type="entry name" value="Peptidoglycan recognition protein-like"/>
    <property type="match status" value="1"/>
</dbReference>
<evidence type="ECO:0000259" key="6">
    <source>
        <dbReference type="SMART" id="SM00644"/>
    </source>
</evidence>
<dbReference type="SUPFAM" id="SSF55846">
    <property type="entry name" value="N-acetylmuramoyl-L-alanine amidase-like"/>
    <property type="match status" value="1"/>
</dbReference>
<dbReference type="Gene3D" id="2.130.10.130">
    <property type="entry name" value="Integrin alpha, N-terminal"/>
    <property type="match status" value="2"/>
</dbReference>
<dbReference type="PANTHER" id="PTHR11022:SF41">
    <property type="entry name" value="PEPTIDOGLYCAN-RECOGNITION PROTEIN LC-RELATED"/>
    <property type="match status" value="1"/>
</dbReference>
<dbReference type="OrthoDB" id="514320at2"/>
<keyword evidence="2" id="KW-0732">Signal</keyword>
<dbReference type="InterPro" id="IPR015510">
    <property type="entry name" value="PGRP"/>
</dbReference>
<dbReference type="GO" id="GO:0008745">
    <property type="term" value="F:N-acetylmuramoyl-L-alanine amidase activity"/>
    <property type="evidence" value="ECO:0007669"/>
    <property type="project" value="InterPro"/>
</dbReference>
<reference evidence="8 9" key="1">
    <citation type="submission" date="2019-05" db="EMBL/GenBank/DDBJ databases">
        <title>Streptomyces marianii sp. nov., a novel marine actinomycete from southern coast of India.</title>
        <authorList>
            <person name="Iniyan A.M."/>
            <person name="Wink J."/>
            <person name="Ramprasad E."/>
            <person name="Ramana C.V."/>
            <person name="Bunk B."/>
            <person name="Sproer C."/>
            <person name="Joseph F.-J.R.S."/>
            <person name="Vincent S.G.P."/>
        </authorList>
    </citation>
    <scope>NUCLEOTIDE SEQUENCE [LARGE SCALE GENOMIC DNA]</scope>
    <source>
        <strain evidence="8 9">ICN19</strain>
    </source>
</reference>
<feature type="domain" description="N-acetylmuramoyl-L-alanine amidase" evidence="6">
    <location>
        <begin position="280"/>
        <end position="450"/>
    </location>
</feature>
<evidence type="ECO:0000313" key="8">
    <source>
        <dbReference type="EMBL" id="TLQ43042.1"/>
    </source>
</evidence>
<dbReference type="EMBL" id="VAWE01000001">
    <property type="protein sequence ID" value="TLQ43042.1"/>
    <property type="molecule type" value="Genomic_DNA"/>
</dbReference>
<evidence type="ECO:0000313" key="9">
    <source>
        <dbReference type="Proteomes" id="UP000305921"/>
    </source>
</evidence>
<keyword evidence="4" id="KW-0325">Glycoprotein</keyword>
<feature type="domain" description="Peptidoglycan recognition protein family" evidence="7">
    <location>
        <begin position="266"/>
        <end position="422"/>
    </location>
</feature>
<sequence>MSPRRSHAYRPLSMRRRAWLTLGAVVLGGAGVVTVATANPSDPPRPTGPPERAAKLRTLALARGGATERELPATDAAPFSLVGIGWDGDADQLDGTAQVRTRSAATGKWSGWQSVEFDAHRPDGAEGAKRAASEPLWVGPSTAVQLRVRSGTSGRALPKGLKLHMVDPGVSKAESKNTAAPSARLSSPGPEMDNAAFPVEESPSATASGTAAPSETSTQDPLPSDPPAPSDSVTPTETATGTADPTATPTPTATKPIAPPSTVRQPPIIGRAQWGADESLVADPAEYIDKVQAVYIHHTVGTNDYSCAESAALVRGIMTYHVKTNGWNDLGYNFLVDKCGQIFEGRGGGVDLPVRGAHTYGFNSYSTGIAMLGDFEGDPAAGKPAGRPSKAALQSAARVAAWKLGQYGGDPKGTVTLTAQGNTGKYTTGQSAVMNVISGHRDAFATACPGKNLYARLPAIRDFAAGPGRNSSIPTADYNRDGINDLVAGLPRTDGGAGRVTVLPGTTDGPSTTVRTVISQSSPGVPGDSEDGDQFGTSSAWGDYNGDGHADLVVGTPGEDDESGHTDTGSVTVLHGPGLNSGVSYMTSPAYRVTGDKLGTAVATGDFNADGTADVLSVAPGKPGRWWVFESKNPTYATKAGWLSNTANTSVVSFASAASGDFDNDGYADAAVTYRDSAGVGRLLALKGSATGLQRVGILYPRGGRSLAAGDINGDGYDDLVIGQPNATESGHTAKGGAVATVLGSATGLTTTGRQTFQQNTTGIPGADESGDTMGASVSIGDVDLDGYGDILTGLPGEDLPRGGVNQSNAGMAILIRGSAAGMTATGSVSYHQDTTGVPGSTEPNDRLGSAVSLTDLSGYSRADLALGADGEDSNNGTILQLDNSSASGVIPSSGVYYGRTLLGAPAGVGIGRLITP</sequence>
<dbReference type="Pfam" id="PF01839">
    <property type="entry name" value="FG-GAP"/>
    <property type="match status" value="3"/>
</dbReference>
<evidence type="ECO:0000256" key="3">
    <source>
        <dbReference type="ARBA" id="ARBA00022737"/>
    </source>
</evidence>
<accession>A0A5R9E264</accession>
<keyword evidence="9" id="KW-1185">Reference proteome</keyword>
<dbReference type="SMART" id="SM00191">
    <property type="entry name" value="Int_alpha"/>
    <property type="match status" value="6"/>
</dbReference>
<organism evidence="8 9">
    <name type="scientific">Streptomyces marianii</name>
    <dbReference type="NCBI Taxonomy" id="1817406"/>
    <lineage>
        <taxon>Bacteria</taxon>
        <taxon>Bacillati</taxon>
        <taxon>Actinomycetota</taxon>
        <taxon>Actinomycetes</taxon>
        <taxon>Kitasatosporales</taxon>
        <taxon>Streptomycetaceae</taxon>
        <taxon>Streptomyces</taxon>
    </lineage>
</organism>
<evidence type="ECO:0000256" key="5">
    <source>
        <dbReference type="SAM" id="MobiDB-lite"/>
    </source>
</evidence>
<dbReference type="InterPro" id="IPR036505">
    <property type="entry name" value="Amidase/PGRP_sf"/>
</dbReference>
<dbReference type="Proteomes" id="UP000305921">
    <property type="component" value="Unassembled WGS sequence"/>
</dbReference>
<dbReference type="SUPFAM" id="SSF69318">
    <property type="entry name" value="Integrin alpha N-terminal domain"/>
    <property type="match status" value="1"/>
</dbReference>
<dbReference type="Pfam" id="PF13517">
    <property type="entry name" value="FG-GAP_3"/>
    <property type="match status" value="1"/>
</dbReference>
<evidence type="ECO:0000256" key="2">
    <source>
        <dbReference type="ARBA" id="ARBA00022729"/>
    </source>
</evidence>
<dbReference type="AlphaFoldDB" id="A0A5R9E264"/>
<dbReference type="PROSITE" id="PS51470">
    <property type="entry name" value="FG_GAP"/>
    <property type="match status" value="3"/>
</dbReference>
<dbReference type="InterPro" id="IPR002502">
    <property type="entry name" value="Amidase_domain"/>
</dbReference>
<dbReference type="GO" id="GO:0009253">
    <property type="term" value="P:peptidoglycan catabolic process"/>
    <property type="evidence" value="ECO:0007669"/>
    <property type="project" value="InterPro"/>
</dbReference>
<comment type="similarity">
    <text evidence="1">Belongs to the N-acetylmuramoyl-L-alanine amidase 2 family.</text>
</comment>
<dbReference type="SMART" id="SM00701">
    <property type="entry name" value="PGRP"/>
    <property type="match status" value="1"/>
</dbReference>
<dbReference type="InterPro" id="IPR028994">
    <property type="entry name" value="Integrin_alpha_N"/>
</dbReference>
<keyword evidence="3" id="KW-0677">Repeat</keyword>
<dbReference type="InterPro" id="IPR013519">
    <property type="entry name" value="Int_alpha_beta-p"/>
</dbReference>
<dbReference type="PANTHER" id="PTHR11022">
    <property type="entry name" value="PEPTIDOGLYCAN RECOGNITION PROTEIN"/>
    <property type="match status" value="1"/>
</dbReference>
<dbReference type="InterPro" id="IPR006619">
    <property type="entry name" value="PGRP_domain_met/bac"/>
</dbReference>